<feature type="DNA-binding region" description="H-T-H motif" evidence="4">
    <location>
        <begin position="32"/>
        <end position="51"/>
    </location>
</feature>
<dbReference type="PROSITE" id="PS50977">
    <property type="entry name" value="HTH_TETR_2"/>
    <property type="match status" value="1"/>
</dbReference>
<evidence type="ECO:0000256" key="3">
    <source>
        <dbReference type="ARBA" id="ARBA00023163"/>
    </source>
</evidence>
<evidence type="ECO:0000313" key="6">
    <source>
        <dbReference type="EMBL" id="TKT70654.1"/>
    </source>
</evidence>
<dbReference type="Pfam" id="PF00440">
    <property type="entry name" value="TetR_N"/>
    <property type="match status" value="1"/>
</dbReference>
<dbReference type="InterPro" id="IPR049484">
    <property type="entry name" value="Rv0078-like_C"/>
</dbReference>
<gene>
    <name evidence="6" type="ORF">YH63_004085</name>
</gene>
<dbReference type="RefSeq" id="WP_083992643.1">
    <property type="nucleotide sequence ID" value="NZ_LBIA02000001.1"/>
</dbReference>
<evidence type="ECO:0000313" key="7">
    <source>
        <dbReference type="Proteomes" id="UP000034832"/>
    </source>
</evidence>
<dbReference type="AlphaFoldDB" id="A0A4U6BPK1"/>
<dbReference type="PANTHER" id="PTHR30055">
    <property type="entry name" value="HTH-TYPE TRANSCRIPTIONAL REGULATOR RUTR"/>
    <property type="match status" value="1"/>
</dbReference>
<dbReference type="Pfam" id="PF21351">
    <property type="entry name" value="TetR_C_41"/>
    <property type="match status" value="1"/>
</dbReference>
<dbReference type="InterPro" id="IPR001647">
    <property type="entry name" value="HTH_TetR"/>
</dbReference>
<keyword evidence="1" id="KW-0805">Transcription regulation</keyword>
<dbReference type="Proteomes" id="UP000034832">
    <property type="component" value="Unassembled WGS sequence"/>
</dbReference>
<name>A0A4U6BPK1_9BRAD</name>
<dbReference type="GO" id="GO:0003700">
    <property type="term" value="F:DNA-binding transcription factor activity"/>
    <property type="evidence" value="ECO:0007669"/>
    <property type="project" value="TreeGrafter"/>
</dbReference>
<dbReference type="InterPro" id="IPR009057">
    <property type="entry name" value="Homeodomain-like_sf"/>
</dbReference>
<proteinExistence type="predicted"/>
<keyword evidence="2 4" id="KW-0238">DNA-binding</keyword>
<keyword evidence="7" id="KW-1185">Reference proteome</keyword>
<evidence type="ECO:0000256" key="4">
    <source>
        <dbReference type="PROSITE-ProRule" id="PRU00335"/>
    </source>
</evidence>
<dbReference type="InterPro" id="IPR050109">
    <property type="entry name" value="HTH-type_TetR-like_transc_reg"/>
</dbReference>
<dbReference type="GO" id="GO:0000976">
    <property type="term" value="F:transcription cis-regulatory region binding"/>
    <property type="evidence" value="ECO:0007669"/>
    <property type="project" value="TreeGrafter"/>
</dbReference>
<sequence length="197" mass="21135">MARQSERSAATIDGIVSAARKLFMARGFEAVSIDDIAAAAGIAKGGVYHHFSSKQSIFEVVLDRVQAELASQLNSRLAANKGPRTPETIAMNTYAYLKAASEPGLRRLILIDGPVVMGLQRWREMDDRHFFAAIHSGLVAIMGPKASRKQIDSAARLVTGAIMEAALATGASDNPVAVARVYCATLRSMLYGLQKDS</sequence>
<dbReference type="EMBL" id="LBIA02000001">
    <property type="protein sequence ID" value="TKT70654.1"/>
    <property type="molecule type" value="Genomic_DNA"/>
</dbReference>
<dbReference type="FunFam" id="1.10.10.60:FF:000141">
    <property type="entry name" value="TetR family transcriptional regulator"/>
    <property type="match status" value="1"/>
</dbReference>
<organism evidence="6 7">
    <name type="scientific">Afipia massiliensis</name>
    <dbReference type="NCBI Taxonomy" id="211460"/>
    <lineage>
        <taxon>Bacteria</taxon>
        <taxon>Pseudomonadati</taxon>
        <taxon>Pseudomonadota</taxon>
        <taxon>Alphaproteobacteria</taxon>
        <taxon>Hyphomicrobiales</taxon>
        <taxon>Nitrobacteraceae</taxon>
        <taxon>Afipia</taxon>
    </lineage>
</organism>
<dbReference type="SUPFAM" id="SSF46689">
    <property type="entry name" value="Homeodomain-like"/>
    <property type="match status" value="1"/>
</dbReference>
<dbReference type="InterPro" id="IPR023772">
    <property type="entry name" value="DNA-bd_HTH_TetR-type_CS"/>
</dbReference>
<dbReference type="OrthoDB" id="9805134at2"/>
<dbReference type="Gene3D" id="1.10.357.10">
    <property type="entry name" value="Tetracycline Repressor, domain 2"/>
    <property type="match status" value="1"/>
</dbReference>
<dbReference type="PANTHER" id="PTHR30055:SF234">
    <property type="entry name" value="HTH-TYPE TRANSCRIPTIONAL REGULATOR BETI"/>
    <property type="match status" value="1"/>
</dbReference>
<feature type="domain" description="HTH tetR-type" evidence="5">
    <location>
        <begin position="9"/>
        <end position="69"/>
    </location>
</feature>
<evidence type="ECO:0000259" key="5">
    <source>
        <dbReference type="PROSITE" id="PS50977"/>
    </source>
</evidence>
<reference evidence="6" key="1">
    <citation type="submission" date="2019-04" db="EMBL/GenBank/DDBJ databases">
        <title>Whole genome sequencing of cave bacteria.</title>
        <authorList>
            <person name="Gan H.M."/>
            <person name="Barton H."/>
            <person name="Savka M.A."/>
        </authorList>
    </citation>
    <scope>NUCLEOTIDE SEQUENCE [LARGE SCALE GENOMIC DNA]</scope>
    <source>
        <strain evidence="6">LC387</strain>
    </source>
</reference>
<dbReference type="PROSITE" id="PS01081">
    <property type="entry name" value="HTH_TETR_1"/>
    <property type="match status" value="1"/>
</dbReference>
<evidence type="ECO:0000256" key="2">
    <source>
        <dbReference type="ARBA" id="ARBA00023125"/>
    </source>
</evidence>
<dbReference type="PRINTS" id="PR00455">
    <property type="entry name" value="HTHTETR"/>
</dbReference>
<protein>
    <submittedName>
        <fullName evidence="6">TetR/AcrR family transcriptional regulator</fullName>
    </submittedName>
</protein>
<accession>A0A4U6BPK1</accession>
<evidence type="ECO:0000256" key="1">
    <source>
        <dbReference type="ARBA" id="ARBA00023015"/>
    </source>
</evidence>
<comment type="caution">
    <text evidence="6">The sequence shown here is derived from an EMBL/GenBank/DDBJ whole genome shotgun (WGS) entry which is preliminary data.</text>
</comment>
<keyword evidence="3" id="KW-0804">Transcription</keyword>